<reference evidence="1 2" key="1">
    <citation type="submission" date="2021-05" db="EMBL/GenBank/DDBJ databases">
        <title>Comparative genomic studies on the polysaccharide-degrading batcterial strains of the Flammeovirga genus.</title>
        <authorList>
            <person name="Zewei F."/>
            <person name="Zheng Z."/>
            <person name="Yu L."/>
            <person name="Ruyue G."/>
            <person name="Yanhong M."/>
            <person name="Yuanyuan C."/>
            <person name="Jingyan G."/>
            <person name="Wenjun H."/>
        </authorList>
    </citation>
    <scope>NUCLEOTIDE SEQUENCE [LARGE SCALE GENOMIC DNA]</scope>
    <source>
        <strain evidence="1 2">YS10</strain>
    </source>
</reference>
<organism evidence="1 2">
    <name type="scientific">Flammeovirga kamogawensis</name>
    <dbReference type="NCBI Taxonomy" id="373891"/>
    <lineage>
        <taxon>Bacteria</taxon>
        <taxon>Pseudomonadati</taxon>
        <taxon>Bacteroidota</taxon>
        <taxon>Cytophagia</taxon>
        <taxon>Cytophagales</taxon>
        <taxon>Flammeovirgaceae</taxon>
        <taxon>Flammeovirga</taxon>
    </lineage>
</organism>
<name>A0ABX8GXE7_9BACT</name>
<accession>A0ABX8GXE7</accession>
<dbReference type="RefSeq" id="WP_144075646.1">
    <property type="nucleotide sequence ID" value="NZ_CP076128.1"/>
</dbReference>
<keyword evidence="2" id="KW-1185">Reference proteome</keyword>
<protein>
    <submittedName>
        <fullName evidence="1">Uncharacterized protein</fullName>
    </submittedName>
</protein>
<dbReference type="EMBL" id="CP076128">
    <property type="protein sequence ID" value="QWG08275.1"/>
    <property type="molecule type" value="Genomic_DNA"/>
</dbReference>
<gene>
    <name evidence="1" type="ORF">KM029_04885</name>
</gene>
<proteinExistence type="predicted"/>
<evidence type="ECO:0000313" key="1">
    <source>
        <dbReference type="EMBL" id="QWG08275.1"/>
    </source>
</evidence>
<evidence type="ECO:0000313" key="2">
    <source>
        <dbReference type="Proteomes" id="UP000682802"/>
    </source>
</evidence>
<dbReference type="Proteomes" id="UP000682802">
    <property type="component" value="Chromosome 1"/>
</dbReference>
<sequence length="158" mass="18073">MFPSTKLEVKESQLMSEDLINSIGDEKEIRITTKIFSNMDASAKKNTVALLLQKRYNLSQLTVLKSMNKVQIKATLPSGETIGYALIGNEYNISNDLVSLKNNLFNQEKGREETLKEIQLVFMDTTQDLKIIEGVNYMDLEKMLDEIEIFEGDIFRLL</sequence>